<gene>
    <name evidence="1" type="ORF">BCM40_14060</name>
</gene>
<evidence type="ECO:0000313" key="1">
    <source>
        <dbReference type="EMBL" id="ANU24403.1"/>
    </source>
</evidence>
<dbReference type="OrthoDB" id="2426241at2"/>
<name>A0A1C7EK33_9BACL</name>
<dbReference type="KEGG" id="pdg:BCM40_14060"/>
<dbReference type="Proteomes" id="UP000092495">
    <property type="component" value="Chromosome"/>
</dbReference>
<accession>A0A1C7EK33</accession>
<evidence type="ECO:0000313" key="2">
    <source>
        <dbReference type="Proteomes" id="UP000092495"/>
    </source>
</evidence>
<keyword evidence="2" id="KW-1185">Reference proteome</keyword>
<reference evidence="1" key="1">
    <citation type="submission" date="2016-10" db="EMBL/GenBank/DDBJ databases">
        <authorList>
            <person name="See-Too W.S."/>
        </authorList>
    </citation>
    <scope>NUCLEOTIDE SEQUENCE</scope>
    <source>
        <strain evidence="1">DSM 22276</strain>
    </source>
</reference>
<organism evidence="1 2">
    <name type="scientific">Planococcus donghaensis</name>
    <dbReference type="NCBI Taxonomy" id="414778"/>
    <lineage>
        <taxon>Bacteria</taxon>
        <taxon>Bacillati</taxon>
        <taxon>Bacillota</taxon>
        <taxon>Bacilli</taxon>
        <taxon>Bacillales</taxon>
        <taxon>Caryophanaceae</taxon>
        <taxon>Planococcus</taxon>
    </lineage>
</organism>
<dbReference type="AlphaFoldDB" id="A0A1C7EK33"/>
<sequence>MKTFATAGMIGLVLFQSACGVNPIPPENLTEFQVTNPQAETIKDDFTYRLVTEKEHYTEGDSVKVYAELEYTGELETIEIFHAASPFYFPIYEETRNYSVEYAMNEPLLITVLTKGEPLKEYYAGSGGYSSEDDNAYIEFVQNVSDNNFPSGYYQMSGYADFFTENADGSKTFYNLTALIDFKVIP</sequence>
<dbReference type="EMBL" id="CP016543">
    <property type="protein sequence ID" value="ANU24403.1"/>
    <property type="molecule type" value="Genomic_DNA"/>
</dbReference>
<protein>
    <submittedName>
        <fullName evidence="1">Uncharacterized protein</fullName>
    </submittedName>
</protein>
<proteinExistence type="predicted"/>
<dbReference type="STRING" id="414778.BCM40_14060"/>
<dbReference type="RefSeq" id="WP_065527353.1">
    <property type="nucleotide sequence ID" value="NZ_CP016543.2"/>
</dbReference>